<dbReference type="AlphaFoldDB" id="A0A835FYS1"/>
<dbReference type="PRINTS" id="PR00463">
    <property type="entry name" value="EP450I"/>
</dbReference>
<evidence type="ECO:0000256" key="1">
    <source>
        <dbReference type="ARBA" id="ARBA00004167"/>
    </source>
</evidence>
<keyword evidence="7" id="KW-1185">Reference proteome</keyword>
<keyword evidence="5" id="KW-0472">Membrane</keyword>
<organism evidence="6 7">
    <name type="scientific">Digitaria exilis</name>
    <dbReference type="NCBI Taxonomy" id="1010633"/>
    <lineage>
        <taxon>Eukaryota</taxon>
        <taxon>Viridiplantae</taxon>
        <taxon>Streptophyta</taxon>
        <taxon>Embryophyta</taxon>
        <taxon>Tracheophyta</taxon>
        <taxon>Spermatophyta</taxon>
        <taxon>Magnoliopsida</taxon>
        <taxon>Liliopsida</taxon>
        <taxon>Poales</taxon>
        <taxon>Poaceae</taxon>
        <taxon>PACMAD clade</taxon>
        <taxon>Panicoideae</taxon>
        <taxon>Panicodae</taxon>
        <taxon>Paniceae</taxon>
        <taxon>Anthephorinae</taxon>
        <taxon>Digitaria</taxon>
    </lineage>
</organism>
<comment type="subcellular location">
    <subcellularLocation>
        <location evidence="1">Membrane</location>
        <topology evidence="1">Single-pass membrane protein</topology>
    </subcellularLocation>
</comment>
<accession>A0A835FYS1</accession>
<dbReference type="InterPro" id="IPR036396">
    <property type="entry name" value="Cyt_P450_sf"/>
</dbReference>
<dbReference type="OrthoDB" id="2789670at2759"/>
<keyword evidence="4" id="KW-1133">Transmembrane helix</keyword>
<comment type="caution">
    <text evidence="6">The sequence shown here is derived from an EMBL/GenBank/DDBJ whole genome shotgun (WGS) entry which is preliminary data.</text>
</comment>
<dbReference type="EMBL" id="JACEFO010000121">
    <property type="protein sequence ID" value="KAF8780698.1"/>
    <property type="molecule type" value="Genomic_DNA"/>
</dbReference>
<dbReference type="InterPro" id="IPR001128">
    <property type="entry name" value="Cyt_P450"/>
</dbReference>
<dbReference type="GO" id="GO:0005506">
    <property type="term" value="F:iron ion binding"/>
    <property type="evidence" value="ECO:0007669"/>
    <property type="project" value="InterPro"/>
</dbReference>
<evidence type="ECO:0000313" key="6">
    <source>
        <dbReference type="EMBL" id="KAF8780698.1"/>
    </source>
</evidence>
<dbReference type="PANTHER" id="PTHR24298:SF389">
    <property type="entry name" value="OS04G0128400 PROTEIN"/>
    <property type="match status" value="1"/>
</dbReference>
<dbReference type="GO" id="GO:0016020">
    <property type="term" value="C:membrane"/>
    <property type="evidence" value="ECO:0007669"/>
    <property type="project" value="UniProtKB-SubCell"/>
</dbReference>
<sequence length="176" mass="19841">MAPAPLVWEFIVAGADCRWALAHVVTQPEVQNKLYREVVGVERGFVPDESLRSTPYLRAVVLECLRMHPTVPLVVGNNGTTRFAVMASDIGRNGKAWMDPDVFRPERFLGPRRIGDQDDAFRCRKEALSRGRYGHSSHCFAWTPSAESGGAVHFEELDVFFKVMKTPLKVRIASRR</sequence>
<dbReference type="InterPro" id="IPR051103">
    <property type="entry name" value="Plant_metabolite_P450s"/>
</dbReference>
<keyword evidence="2" id="KW-0812">Transmembrane</keyword>
<reference evidence="6" key="1">
    <citation type="submission" date="2020-07" db="EMBL/GenBank/DDBJ databases">
        <title>Genome sequence and genetic diversity analysis of an under-domesticated orphan crop, white fonio (Digitaria exilis).</title>
        <authorList>
            <person name="Bennetzen J.L."/>
            <person name="Chen S."/>
            <person name="Ma X."/>
            <person name="Wang X."/>
            <person name="Yssel A.E.J."/>
            <person name="Chaluvadi S.R."/>
            <person name="Johnson M."/>
            <person name="Gangashetty P."/>
            <person name="Hamidou F."/>
            <person name="Sanogo M.D."/>
            <person name="Zwaenepoel A."/>
            <person name="Wallace J."/>
            <person name="Van De Peer Y."/>
            <person name="Van Deynze A."/>
        </authorList>
    </citation>
    <scope>NUCLEOTIDE SEQUENCE</scope>
    <source>
        <tissue evidence="6">Leaves</tissue>
    </source>
</reference>
<name>A0A835FYS1_9POAL</name>
<evidence type="ECO:0000256" key="2">
    <source>
        <dbReference type="ARBA" id="ARBA00022692"/>
    </source>
</evidence>
<dbReference type="GO" id="GO:0020037">
    <property type="term" value="F:heme binding"/>
    <property type="evidence" value="ECO:0007669"/>
    <property type="project" value="InterPro"/>
</dbReference>
<dbReference type="SUPFAM" id="SSF48264">
    <property type="entry name" value="Cytochrome P450"/>
    <property type="match status" value="1"/>
</dbReference>
<evidence type="ECO:0008006" key="8">
    <source>
        <dbReference type="Google" id="ProtNLM"/>
    </source>
</evidence>
<protein>
    <recommendedName>
        <fullName evidence="8">Cytochrome P450</fullName>
    </recommendedName>
</protein>
<dbReference type="Pfam" id="PF00067">
    <property type="entry name" value="p450"/>
    <property type="match status" value="1"/>
</dbReference>
<evidence type="ECO:0000313" key="7">
    <source>
        <dbReference type="Proteomes" id="UP000636709"/>
    </source>
</evidence>
<dbReference type="Proteomes" id="UP000636709">
    <property type="component" value="Unassembled WGS sequence"/>
</dbReference>
<evidence type="ECO:0000256" key="4">
    <source>
        <dbReference type="ARBA" id="ARBA00022989"/>
    </source>
</evidence>
<evidence type="ECO:0000256" key="5">
    <source>
        <dbReference type="ARBA" id="ARBA00023136"/>
    </source>
</evidence>
<dbReference type="InterPro" id="IPR002401">
    <property type="entry name" value="Cyt_P450_E_grp-I"/>
</dbReference>
<proteinExistence type="predicted"/>
<keyword evidence="3" id="KW-0479">Metal-binding</keyword>
<evidence type="ECO:0000256" key="3">
    <source>
        <dbReference type="ARBA" id="ARBA00022723"/>
    </source>
</evidence>
<dbReference type="PANTHER" id="PTHR24298">
    <property type="entry name" value="FLAVONOID 3'-MONOOXYGENASE-RELATED"/>
    <property type="match status" value="1"/>
</dbReference>
<dbReference type="GO" id="GO:0016709">
    <property type="term" value="F:oxidoreductase activity, acting on paired donors, with incorporation or reduction of molecular oxygen, NAD(P)H as one donor, and incorporation of one atom of oxygen"/>
    <property type="evidence" value="ECO:0007669"/>
    <property type="project" value="TreeGrafter"/>
</dbReference>
<dbReference type="Gene3D" id="1.10.630.10">
    <property type="entry name" value="Cytochrome P450"/>
    <property type="match status" value="1"/>
</dbReference>
<gene>
    <name evidence="6" type="ORF">HU200_001303</name>
</gene>